<evidence type="ECO:0000256" key="1">
    <source>
        <dbReference type="SAM" id="Phobius"/>
    </source>
</evidence>
<dbReference type="EMBL" id="JAGSPM010000001">
    <property type="protein sequence ID" value="MBR7745469.1"/>
    <property type="molecule type" value="Genomic_DNA"/>
</dbReference>
<dbReference type="InterPro" id="IPR010982">
    <property type="entry name" value="Lambda_DNA-bd_dom_sf"/>
</dbReference>
<protein>
    <submittedName>
        <fullName evidence="3">DUF4115 domain-containing protein</fullName>
    </submittedName>
</protein>
<dbReference type="GO" id="GO:0003677">
    <property type="term" value="F:DNA binding"/>
    <property type="evidence" value="ECO:0007669"/>
    <property type="project" value="InterPro"/>
</dbReference>
<proteinExistence type="predicted"/>
<comment type="caution">
    <text evidence="3">The sequence shown here is derived from an EMBL/GenBank/DDBJ whole genome shotgun (WGS) entry which is preliminary data.</text>
</comment>
<keyword evidence="4" id="KW-1185">Reference proteome</keyword>
<dbReference type="InterPro" id="IPR025194">
    <property type="entry name" value="RodZ-like_C"/>
</dbReference>
<reference evidence="3 4" key="1">
    <citation type="submission" date="2021-04" db="EMBL/GenBank/DDBJ databases">
        <title>novel species isolated from subtropical streams in China.</title>
        <authorList>
            <person name="Lu H."/>
        </authorList>
    </citation>
    <scope>NUCLEOTIDE SEQUENCE [LARGE SCALE GENOMIC DNA]</scope>
    <source>
        <strain evidence="3 4">BYS107W</strain>
    </source>
</reference>
<evidence type="ECO:0000259" key="2">
    <source>
        <dbReference type="Pfam" id="PF13464"/>
    </source>
</evidence>
<evidence type="ECO:0000313" key="4">
    <source>
        <dbReference type="Proteomes" id="UP000680158"/>
    </source>
</evidence>
<dbReference type="AlphaFoldDB" id="A0A941DB77"/>
<keyword evidence="1" id="KW-1133">Transmembrane helix</keyword>
<dbReference type="InterPro" id="IPR050400">
    <property type="entry name" value="Bact_Cytoskel_RodZ"/>
</dbReference>
<gene>
    <name evidence="3" type="ORF">KDM92_02650</name>
</gene>
<dbReference type="Pfam" id="PF13413">
    <property type="entry name" value="HTH_25"/>
    <property type="match status" value="1"/>
</dbReference>
<keyword evidence="1" id="KW-0812">Transmembrane</keyword>
<dbReference type="RefSeq" id="WP_212682865.1">
    <property type="nucleotide sequence ID" value="NZ_JAGSPM010000001.1"/>
</dbReference>
<dbReference type="Pfam" id="PF13464">
    <property type="entry name" value="RodZ_C"/>
    <property type="match status" value="1"/>
</dbReference>
<keyword evidence="1" id="KW-0472">Membrane</keyword>
<dbReference type="Proteomes" id="UP000680158">
    <property type="component" value="Unassembled WGS sequence"/>
</dbReference>
<dbReference type="PANTHER" id="PTHR34475">
    <property type="match status" value="1"/>
</dbReference>
<evidence type="ECO:0000313" key="3">
    <source>
        <dbReference type="EMBL" id="MBR7745469.1"/>
    </source>
</evidence>
<organism evidence="3 4">
    <name type="scientific">Undibacterium baiyunense</name>
    <dbReference type="NCBI Taxonomy" id="2828731"/>
    <lineage>
        <taxon>Bacteria</taxon>
        <taxon>Pseudomonadati</taxon>
        <taxon>Pseudomonadota</taxon>
        <taxon>Betaproteobacteria</taxon>
        <taxon>Burkholderiales</taxon>
        <taxon>Oxalobacteraceae</taxon>
        <taxon>Undibacterium</taxon>
    </lineage>
</organism>
<accession>A0A941DB77</accession>
<sequence length="331" mass="34865">MSDVLETEVMDSSKPSIAVDSTTTLNSVGAQLAASRQSKNWTIPFVAEQLKLSQAQVTALESDNFAALPKMVIVRGFVRAYAKLLRIEADHLVAALPREAESTQLETAMRPALSTPFVESRLSLHGSHDNNRRYIIGVVVLIVIIGVFLILQSTEFGKNIRSAFEQKENVAVTQALDSSPALDEPAVAQASQVLGTVSNSVAASVTSVEVNAVTASTVDTAGAASVASPAILETMDSSKPAASSADPITVPAASESFVLKFRQDSWVQVKTEAGTILSSHLAKAGTEEAFSVKQVLYVKLGNAAGVDAILRGSPMTVTSERGNNVANLVVK</sequence>
<feature type="domain" description="Cytoskeleton protein RodZ-like C-terminal" evidence="2">
    <location>
        <begin position="258"/>
        <end position="328"/>
    </location>
</feature>
<dbReference type="PANTHER" id="PTHR34475:SF1">
    <property type="entry name" value="CYTOSKELETON PROTEIN RODZ"/>
    <property type="match status" value="1"/>
</dbReference>
<dbReference type="Gene3D" id="1.10.260.40">
    <property type="entry name" value="lambda repressor-like DNA-binding domains"/>
    <property type="match status" value="1"/>
</dbReference>
<name>A0A941DB77_9BURK</name>
<feature type="transmembrane region" description="Helical" evidence="1">
    <location>
        <begin position="134"/>
        <end position="151"/>
    </location>
</feature>